<evidence type="ECO:0000313" key="1">
    <source>
        <dbReference type="EMBL" id="KAI4354705.1"/>
    </source>
</evidence>
<protein>
    <submittedName>
        <fullName evidence="1">Uncharacterized protein</fullName>
    </submittedName>
</protein>
<gene>
    <name evidence="1" type="ORF">L6164_003550</name>
</gene>
<comment type="caution">
    <text evidence="1">The sequence shown here is derived from an EMBL/GenBank/DDBJ whole genome shotgun (WGS) entry which is preliminary data.</text>
</comment>
<reference evidence="1 2" key="1">
    <citation type="journal article" date="2022" name="DNA Res.">
        <title>Chromosomal-level genome assembly of the orchid tree Bauhinia variegata (Leguminosae; Cercidoideae) supports the allotetraploid origin hypothesis of Bauhinia.</title>
        <authorList>
            <person name="Zhong Y."/>
            <person name="Chen Y."/>
            <person name="Zheng D."/>
            <person name="Pang J."/>
            <person name="Liu Y."/>
            <person name="Luo S."/>
            <person name="Meng S."/>
            <person name="Qian L."/>
            <person name="Wei D."/>
            <person name="Dai S."/>
            <person name="Zhou R."/>
        </authorList>
    </citation>
    <scope>NUCLEOTIDE SEQUENCE [LARGE SCALE GENOMIC DNA]</scope>
    <source>
        <strain evidence="1">BV-YZ2020</strain>
    </source>
</reference>
<sequence>MIQETILEPSDLALLESIQQFLLNDDSDVLTAFPAWGWSSSSDLTDNGSESESTRSTNSDGVALYNACPNAVGSPCVSSEWTTTSFQEVYAVASEFYAPPCWTDCNGSPSLSSVCDIQDITFDGSCYNAVDTTLVSQQTRTDTPGVVAVARESHAQESWRQYRGVRRRPWGKYAAEIRDPKKNGARVWLGTYETAEEAALAYDQAAFKMRGSKAKLNFPHLIGSNTSEPVRVTAKRRSSETYSTSELERKKRRAGSLDTAESRDRCQ</sequence>
<accession>A0ACB9Q286</accession>
<dbReference type="EMBL" id="CM039427">
    <property type="protein sequence ID" value="KAI4354705.1"/>
    <property type="molecule type" value="Genomic_DNA"/>
</dbReference>
<evidence type="ECO:0000313" key="2">
    <source>
        <dbReference type="Proteomes" id="UP000828941"/>
    </source>
</evidence>
<keyword evidence="2" id="KW-1185">Reference proteome</keyword>
<dbReference type="Proteomes" id="UP000828941">
    <property type="component" value="Chromosome 2"/>
</dbReference>
<name>A0ACB9Q286_BAUVA</name>
<proteinExistence type="predicted"/>
<organism evidence="1 2">
    <name type="scientific">Bauhinia variegata</name>
    <name type="common">Purple orchid tree</name>
    <name type="synonym">Phanera variegata</name>
    <dbReference type="NCBI Taxonomy" id="167791"/>
    <lineage>
        <taxon>Eukaryota</taxon>
        <taxon>Viridiplantae</taxon>
        <taxon>Streptophyta</taxon>
        <taxon>Embryophyta</taxon>
        <taxon>Tracheophyta</taxon>
        <taxon>Spermatophyta</taxon>
        <taxon>Magnoliopsida</taxon>
        <taxon>eudicotyledons</taxon>
        <taxon>Gunneridae</taxon>
        <taxon>Pentapetalae</taxon>
        <taxon>rosids</taxon>
        <taxon>fabids</taxon>
        <taxon>Fabales</taxon>
        <taxon>Fabaceae</taxon>
        <taxon>Cercidoideae</taxon>
        <taxon>Cercideae</taxon>
        <taxon>Bauhiniinae</taxon>
        <taxon>Bauhinia</taxon>
    </lineage>
</organism>